<feature type="domain" description="Aminoacyl-transfer RNA synthetases class-II family profile" evidence="18">
    <location>
        <begin position="177"/>
        <end position="412"/>
    </location>
</feature>
<dbReference type="EMBL" id="MFKP01000005">
    <property type="protein sequence ID" value="OGG44620.1"/>
    <property type="molecule type" value="Genomic_DNA"/>
</dbReference>
<dbReference type="InterPro" id="IPR045864">
    <property type="entry name" value="aa-tRNA-synth_II/BPL/LPL"/>
</dbReference>
<evidence type="ECO:0000256" key="7">
    <source>
        <dbReference type="ARBA" id="ARBA00022741"/>
    </source>
</evidence>
<sequence>MLDIAFIKENRAVVEAALKNKKRSVDLDALIELADDRKVLRGKIDEVNRQRNEAAKARNIEAGKQLKEELAILEAQSEVVEKKLVPLLLAVPNIPSPDTPIADDEKGNKVIRQVGEKRHFGNYSPKAHWDIGEAMGLIDQETAGEVSGARFTYIKGALAMMQFALLQLALKVLTDEDVLKEIAMRAGLKVSTKPFMPVIPPYMMKSAVMNRMARLDPIDERYYFEKDDLVFIGSAEHTLGSMHMDKVIPEATLPIRYVGYSPAFRREAGSYGKDTRGVLRLHHFDKVEMECFTRPEDGYIEQDFLVAIQEHVMQLLGLPYQAVLVSTGDMGFPDQRQIDLETWMPGQGVYRETHSADYMGGFQARRLNTRLKRADGSIEPVHMNDATAIAMGRILAGILENYQEPDGSLKVPKVLQQFVGSDIIKGA</sequence>
<evidence type="ECO:0000256" key="4">
    <source>
        <dbReference type="ARBA" id="ARBA00012840"/>
    </source>
</evidence>
<keyword evidence="5" id="KW-0963">Cytoplasm</keyword>
<dbReference type="InterPro" id="IPR002314">
    <property type="entry name" value="aa-tRNA-synt_IIb"/>
</dbReference>
<dbReference type="PANTHER" id="PTHR43697:SF1">
    <property type="entry name" value="SERINE--TRNA LIGASE"/>
    <property type="match status" value="1"/>
</dbReference>
<dbReference type="GO" id="GO:0005737">
    <property type="term" value="C:cytoplasm"/>
    <property type="evidence" value="ECO:0007669"/>
    <property type="project" value="UniProtKB-SubCell"/>
</dbReference>
<dbReference type="SUPFAM" id="SSF55681">
    <property type="entry name" value="Class II aaRS and biotin synthetases"/>
    <property type="match status" value="1"/>
</dbReference>
<evidence type="ECO:0000313" key="20">
    <source>
        <dbReference type="Proteomes" id="UP000178249"/>
    </source>
</evidence>
<dbReference type="PIRSF" id="PIRSF001529">
    <property type="entry name" value="Ser-tRNA-synth_IIa"/>
    <property type="match status" value="1"/>
</dbReference>
<keyword evidence="9" id="KW-0648">Protein biosynthesis</keyword>
<gene>
    <name evidence="19" type="ORF">A2841_00625</name>
</gene>
<dbReference type="PROSITE" id="PS50862">
    <property type="entry name" value="AA_TRNA_LIGASE_II"/>
    <property type="match status" value="1"/>
</dbReference>
<keyword evidence="8 16" id="KW-0067">ATP-binding</keyword>
<dbReference type="InterPro" id="IPR006195">
    <property type="entry name" value="aa-tRNA-synth_II"/>
</dbReference>
<organism evidence="19 20">
    <name type="scientific">Candidatus Kaiserbacteria bacterium RIFCSPHIGHO2_01_FULL_48_10</name>
    <dbReference type="NCBI Taxonomy" id="1798476"/>
    <lineage>
        <taxon>Bacteria</taxon>
        <taxon>Candidatus Kaiseribacteriota</taxon>
    </lineage>
</organism>
<dbReference type="InterPro" id="IPR002317">
    <property type="entry name" value="Ser-tRNA-ligase_type_1"/>
</dbReference>
<feature type="coiled-coil region" evidence="17">
    <location>
        <begin position="30"/>
        <end position="83"/>
    </location>
</feature>
<evidence type="ECO:0000256" key="6">
    <source>
        <dbReference type="ARBA" id="ARBA00022598"/>
    </source>
</evidence>
<comment type="pathway">
    <text evidence="2">Aminoacyl-tRNA biosynthesis; selenocysteinyl-tRNA(Sec) biosynthesis; L-seryl-tRNA(Sec) from L-serine and tRNA(Sec): step 1/1.</text>
</comment>
<keyword evidence="7" id="KW-0547">Nucleotide-binding</keyword>
<dbReference type="GO" id="GO:0006434">
    <property type="term" value="P:seryl-tRNA aminoacylation"/>
    <property type="evidence" value="ECO:0007669"/>
    <property type="project" value="UniProtKB-UniRule"/>
</dbReference>
<name>A0A1F6C666_9BACT</name>
<evidence type="ECO:0000256" key="3">
    <source>
        <dbReference type="ARBA" id="ARBA00010728"/>
    </source>
</evidence>
<dbReference type="Pfam" id="PF02403">
    <property type="entry name" value="Seryl_tRNA_N"/>
    <property type="match status" value="1"/>
</dbReference>
<evidence type="ECO:0000256" key="13">
    <source>
        <dbReference type="ARBA" id="ARBA00048823"/>
    </source>
</evidence>
<reference evidence="19 20" key="1">
    <citation type="journal article" date="2016" name="Nat. Commun.">
        <title>Thousands of microbial genomes shed light on interconnected biogeochemical processes in an aquifer system.</title>
        <authorList>
            <person name="Anantharaman K."/>
            <person name="Brown C.T."/>
            <person name="Hug L.A."/>
            <person name="Sharon I."/>
            <person name="Castelle C.J."/>
            <person name="Probst A.J."/>
            <person name="Thomas B.C."/>
            <person name="Singh A."/>
            <person name="Wilkins M.J."/>
            <person name="Karaoz U."/>
            <person name="Brodie E.L."/>
            <person name="Williams K.H."/>
            <person name="Hubbard S.S."/>
            <person name="Banfield J.F."/>
        </authorList>
    </citation>
    <scope>NUCLEOTIDE SEQUENCE [LARGE SCALE GENOMIC DNA]</scope>
</reference>
<dbReference type="Gene3D" id="1.10.287.40">
    <property type="entry name" value="Serine-tRNA synthetase, tRNA binding domain"/>
    <property type="match status" value="1"/>
</dbReference>
<dbReference type="InterPro" id="IPR042103">
    <property type="entry name" value="SerRS_1_N_sf"/>
</dbReference>
<dbReference type="Gene3D" id="3.30.930.10">
    <property type="entry name" value="Bira Bifunctional Protein, Domain 2"/>
    <property type="match status" value="1"/>
</dbReference>
<dbReference type="InterPro" id="IPR010978">
    <property type="entry name" value="tRNA-bd_arm"/>
</dbReference>
<evidence type="ECO:0000256" key="9">
    <source>
        <dbReference type="ARBA" id="ARBA00022917"/>
    </source>
</evidence>
<feature type="binding site" evidence="15">
    <location>
        <position position="265"/>
    </location>
    <ligand>
        <name>L-serine</name>
        <dbReference type="ChEBI" id="CHEBI:33384"/>
    </ligand>
</feature>
<evidence type="ECO:0000259" key="18">
    <source>
        <dbReference type="PROSITE" id="PS50862"/>
    </source>
</evidence>
<feature type="binding site" evidence="16">
    <location>
        <begin position="352"/>
        <end position="355"/>
    </location>
    <ligand>
        <name>ATP</name>
        <dbReference type="ChEBI" id="CHEBI:30616"/>
    </ligand>
</feature>
<proteinExistence type="inferred from homology"/>
<dbReference type="Pfam" id="PF00587">
    <property type="entry name" value="tRNA-synt_2b"/>
    <property type="match status" value="1"/>
</dbReference>
<feature type="site" description="Important for serine binding" evidence="15">
    <location>
        <position position="387"/>
    </location>
</feature>
<dbReference type="PANTHER" id="PTHR43697">
    <property type="entry name" value="SERYL-TRNA SYNTHETASE"/>
    <property type="match status" value="1"/>
</dbReference>
<evidence type="ECO:0000256" key="10">
    <source>
        <dbReference type="ARBA" id="ARBA00023146"/>
    </source>
</evidence>
<dbReference type="NCBIfam" id="TIGR00414">
    <property type="entry name" value="serS"/>
    <property type="match status" value="1"/>
</dbReference>
<evidence type="ECO:0000256" key="16">
    <source>
        <dbReference type="PIRSR" id="PIRSR001529-2"/>
    </source>
</evidence>
<evidence type="ECO:0000256" key="14">
    <source>
        <dbReference type="NCBIfam" id="TIGR00414"/>
    </source>
</evidence>
<feature type="binding site" evidence="15">
    <location>
        <position position="288"/>
    </location>
    <ligand>
        <name>L-serine</name>
        <dbReference type="ChEBI" id="CHEBI:33384"/>
    </ligand>
</feature>
<evidence type="ECO:0000256" key="2">
    <source>
        <dbReference type="ARBA" id="ARBA00005045"/>
    </source>
</evidence>
<evidence type="ECO:0000256" key="11">
    <source>
        <dbReference type="ARBA" id="ARBA00039158"/>
    </source>
</evidence>
<dbReference type="AlphaFoldDB" id="A0A1F6C666"/>
<comment type="catalytic activity">
    <reaction evidence="13">
        <text>tRNA(Ser) + L-serine + ATP = L-seryl-tRNA(Ser) + AMP + diphosphate + H(+)</text>
        <dbReference type="Rhea" id="RHEA:12292"/>
        <dbReference type="Rhea" id="RHEA-COMP:9669"/>
        <dbReference type="Rhea" id="RHEA-COMP:9703"/>
        <dbReference type="ChEBI" id="CHEBI:15378"/>
        <dbReference type="ChEBI" id="CHEBI:30616"/>
        <dbReference type="ChEBI" id="CHEBI:33019"/>
        <dbReference type="ChEBI" id="CHEBI:33384"/>
        <dbReference type="ChEBI" id="CHEBI:78442"/>
        <dbReference type="ChEBI" id="CHEBI:78533"/>
        <dbReference type="ChEBI" id="CHEBI:456215"/>
        <dbReference type="EC" id="6.1.1.11"/>
    </reaction>
</comment>
<evidence type="ECO:0000256" key="12">
    <source>
        <dbReference type="ARBA" id="ARBA00047929"/>
    </source>
</evidence>
<evidence type="ECO:0000256" key="17">
    <source>
        <dbReference type="SAM" id="Coils"/>
    </source>
</evidence>
<dbReference type="GO" id="GO:0004828">
    <property type="term" value="F:serine-tRNA ligase activity"/>
    <property type="evidence" value="ECO:0007669"/>
    <property type="project" value="UniProtKB-UniRule"/>
</dbReference>
<comment type="caution">
    <text evidence="19">The sequence shown here is derived from an EMBL/GenBank/DDBJ whole genome shotgun (WGS) entry which is preliminary data.</text>
</comment>
<keyword evidence="6 19" id="KW-0436">Ligase</keyword>
<dbReference type="EC" id="6.1.1.11" evidence="4 14"/>
<evidence type="ECO:0000256" key="5">
    <source>
        <dbReference type="ARBA" id="ARBA00022490"/>
    </source>
</evidence>
<evidence type="ECO:0000256" key="15">
    <source>
        <dbReference type="PIRSR" id="PIRSR001529-1"/>
    </source>
</evidence>
<dbReference type="SUPFAM" id="SSF46589">
    <property type="entry name" value="tRNA-binding arm"/>
    <property type="match status" value="1"/>
</dbReference>
<evidence type="ECO:0000256" key="1">
    <source>
        <dbReference type="ARBA" id="ARBA00004496"/>
    </source>
</evidence>
<evidence type="ECO:0000256" key="8">
    <source>
        <dbReference type="ARBA" id="ARBA00022840"/>
    </source>
</evidence>
<protein>
    <recommendedName>
        <fullName evidence="11 14">Serine--tRNA ligase</fullName>
        <ecNumber evidence="4 14">6.1.1.11</ecNumber>
    </recommendedName>
</protein>
<dbReference type="GO" id="GO:0005524">
    <property type="term" value="F:ATP binding"/>
    <property type="evidence" value="ECO:0007669"/>
    <property type="project" value="UniProtKB-KW"/>
</dbReference>
<comment type="catalytic activity">
    <reaction evidence="12">
        <text>tRNA(Sec) + L-serine + ATP = L-seryl-tRNA(Sec) + AMP + diphosphate + H(+)</text>
        <dbReference type="Rhea" id="RHEA:42580"/>
        <dbReference type="Rhea" id="RHEA-COMP:9742"/>
        <dbReference type="Rhea" id="RHEA-COMP:10128"/>
        <dbReference type="ChEBI" id="CHEBI:15378"/>
        <dbReference type="ChEBI" id="CHEBI:30616"/>
        <dbReference type="ChEBI" id="CHEBI:33019"/>
        <dbReference type="ChEBI" id="CHEBI:33384"/>
        <dbReference type="ChEBI" id="CHEBI:78442"/>
        <dbReference type="ChEBI" id="CHEBI:78533"/>
        <dbReference type="ChEBI" id="CHEBI:456215"/>
        <dbReference type="EC" id="6.1.1.11"/>
    </reaction>
</comment>
<dbReference type="PRINTS" id="PR00981">
    <property type="entry name" value="TRNASYNTHSER"/>
</dbReference>
<comment type="subcellular location">
    <subcellularLocation>
        <location evidence="1">Cytoplasm</location>
    </subcellularLocation>
</comment>
<comment type="similarity">
    <text evidence="3">Belongs to the class-II aminoacyl-tRNA synthetase family. Type-1 seryl-tRNA synthetase subfamily.</text>
</comment>
<feature type="binding site" evidence="16">
    <location>
        <begin position="265"/>
        <end position="267"/>
    </location>
    <ligand>
        <name>ATP</name>
        <dbReference type="ChEBI" id="CHEBI:30616"/>
    </ligand>
</feature>
<dbReference type="InterPro" id="IPR015866">
    <property type="entry name" value="Ser-tRNA-synth_1_N"/>
</dbReference>
<accession>A0A1F6C666</accession>
<evidence type="ECO:0000313" key="19">
    <source>
        <dbReference type="EMBL" id="OGG44620.1"/>
    </source>
</evidence>
<keyword evidence="10" id="KW-0030">Aminoacyl-tRNA synthetase</keyword>
<dbReference type="Proteomes" id="UP000178249">
    <property type="component" value="Unassembled WGS sequence"/>
</dbReference>
<keyword evidence="17" id="KW-0175">Coiled coil</keyword>